<dbReference type="eggNOG" id="KOG1836">
    <property type="taxonomic scope" value="Eukaryota"/>
</dbReference>
<dbReference type="VEuPathDB" id="VectorBase:MDOA009481"/>
<keyword evidence="1" id="KW-0175">Coiled coil</keyword>
<proteinExistence type="predicted"/>
<dbReference type="VEuPathDB" id="VectorBase:MDOMA2_002000"/>
<accession>A0A1I8MXQ1</accession>
<sequence>MERIIDTMIKSRTANNMLNNKQHAYVKGRSVETAPHEVVHHIESTFDKKMYTLTVCIDIEGAFNNVSTDTLIQSLDSFQDAEFIRRRANETKVNARKLRDEADQLNHRVKITETDIARLEESSSKDDNLVDDAKRKVGQAKADTEEAKKQINKAVKELDDIKDELINLKDINTADLDQLEKRLDAVEAEVARANLTGRIEKFREMRNIQKKSIDKYEKEMQELVAEVTNVRLISEALPAECFSRSRLEP</sequence>
<dbReference type="EnsemblMetazoa" id="MDOA009481-RA">
    <property type="protein sequence ID" value="MDOA009481-PA"/>
    <property type="gene ID" value="MDOA009481"/>
</dbReference>
<dbReference type="AlphaFoldDB" id="A0A1I8MXQ1"/>
<organism evidence="2">
    <name type="scientific">Musca domestica</name>
    <name type="common">House fly</name>
    <dbReference type="NCBI Taxonomy" id="7370"/>
    <lineage>
        <taxon>Eukaryota</taxon>
        <taxon>Metazoa</taxon>
        <taxon>Ecdysozoa</taxon>
        <taxon>Arthropoda</taxon>
        <taxon>Hexapoda</taxon>
        <taxon>Insecta</taxon>
        <taxon>Pterygota</taxon>
        <taxon>Neoptera</taxon>
        <taxon>Endopterygota</taxon>
        <taxon>Diptera</taxon>
        <taxon>Brachycera</taxon>
        <taxon>Muscomorpha</taxon>
        <taxon>Muscoidea</taxon>
        <taxon>Muscidae</taxon>
        <taxon>Musca</taxon>
    </lineage>
</organism>
<reference evidence="2" key="1">
    <citation type="submission" date="2020-05" db="UniProtKB">
        <authorList>
            <consortium name="EnsemblMetazoa"/>
        </authorList>
    </citation>
    <scope>IDENTIFICATION</scope>
    <source>
        <strain evidence="2">Aabys</strain>
    </source>
</reference>
<dbReference type="STRING" id="7370.A0A1I8MXQ1"/>
<gene>
    <name evidence="2" type="primary">101891317</name>
</gene>
<name>A0A1I8MXQ1_MUSDO</name>
<evidence type="ECO:0000313" key="2">
    <source>
        <dbReference type="EnsemblMetazoa" id="MDOA009481-PA"/>
    </source>
</evidence>
<evidence type="ECO:0000256" key="1">
    <source>
        <dbReference type="SAM" id="Coils"/>
    </source>
</evidence>
<protein>
    <submittedName>
        <fullName evidence="2">Uncharacterized protein</fullName>
    </submittedName>
</protein>
<feature type="coiled-coil region" evidence="1">
    <location>
        <begin position="81"/>
        <end position="233"/>
    </location>
</feature>